<sequence>FKLKALKAAKFVVRSCTSKPNYVKLSIYAIFITASSKQCKFRFLLVAVRINTPLSIVAFHRGKVDKWSDFTTHNNKARSKAVAMRLMELLSITYIRYAISCSIILSVSYPSNTK</sequence>
<dbReference type="VEuPathDB" id="VectorBase:GAUT048728"/>
<accession>A0A1A9VV61</accession>
<dbReference type="EnsemblMetazoa" id="GAUT048728-RA">
    <property type="protein sequence ID" value="GAUT048728-PA"/>
    <property type="gene ID" value="GAUT048728"/>
</dbReference>
<dbReference type="Proteomes" id="UP000078200">
    <property type="component" value="Unassembled WGS sequence"/>
</dbReference>
<evidence type="ECO:0000256" key="1">
    <source>
        <dbReference type="SAM" id="Phobius"/>
    </source>
</evidence>
<protein>
    <submittedName>
        <fullName evidence="2">Uncharacterized protein</fullName>
    </submittedName>
</protein>
<reference evidence="2" key="1">
    <citation type="submission" date="2020-05" db="UniProtKB">
        <authorList>
            <consortium name="EnsemblMetazoa"/>
        </authorList>
    </citation>
    <scope>IDENTIFICATION</scope>
    <source>
        <strain evidence="2">TTRI</strain>
    </source>
</reference>
<dbReference type="AlphaFoldDB" id="A0A1A9VV61"/>
<keyword evidence="3" id="KW-1185">Reference proteome</keyword>
<keyword evidence="1" id="KW-0472">Membrane</keyword>
<evidence type="ECO:0000313" key="2">
    <source>
        <dbReference type="EnsemblMetazoa" id="GAUT048728-PA"/>
    </source>
</evidence>
<feature type="transmembrane region" description="Helical" evidence="1">
    <location>
        <begin position="86"/>
        <end position="109"/>
    </location>
</feature>
<name>A0A1A9VV61_GLOAU</name>
<evidence type="ECO:0000313" key="3">
    <source>
        <dbReference type="Proteomes" id="UP000078200"/>
    </source>
</evidence>
<keyword evidence="1" id="KW-0812">Transmembrane</keyword>
<proteinExistence type="predicted"/>
<keyword evidence="1" id="KW-1133">Transmembrane helix</keyword>
<organism evidence="2 3">
    <name type="scientific">Glossina austeni</name>
    <name type="common">Savannah tsetse fly</name>
    <dbReference type="NCBI Taxonomy" id="7395"/>
    <lineage>
        <taxon>Eukaryota</taxon>
        <taxon>Metazoa</taxon>
        <taxon>Ecdysozoa</taxon>
        <taxon>Arthropoda</taxon>
        <taxon>Hexapoda</taxon>
        <taxon>Insecta</taxon>
        <taxon>Pterygota</taxon>
        <taxon>Neoptera</taxon>
        <taxon>Endopterygota</taxon>
        <taxon>Diptera</taxon>
        <taxon>Brachycera</taxon>
        <taxon>Muscomorpha</taxon>
        <taxon>Hippoboscoidea</taxon>
        <taxon>Glossinidae</taxon>
        <taxon>Glossina</taxon>
    </lineage>
</organism>